<sequence length="267" mass="28959">MRWVGALVMLCGIVLVAADTKNYFTSPASNNGINPVYAIGDDLLVSWVTELGVFNITIWQESLVQQSAASQGNIYSKIHASDDVSNFTWNVQLYGFDLSYSNVFFIWLNPDGPDGFVSTYFNITKPTKSATTTVVPTPTSPHGLNLASPPPSSLTPSPSSSPSSSLSSSTSSSPEMTTTSKIALGVGLGLGLPILCAVSVLVWLKHRQSNDYSNKAIAQMAAPPWPTQPAFPIMRQRHFASSDSQPVELRDWRKSNAHYELPNSPYK</sequence>
<keyword evidence="5" id="KW-1185">Reference proteome</keyword>
<reference evidence="4" key="2">
    <citation type="journal article" date="2023" name="IMA Fungus">
        <title>Comparative genomic study of the Penicillium genus elucidates a diverse pangenome and 15 lateral gene transfer events.</title>
        <authorList>
            <person name="Petersen C."/>
            <person name="Sorensen T."/>
            <person name="Nielsen M.R."/>
            <person name="Sondergaard T.E."/>
            <person name="Sorensen J.L."/>
            <person name="Fitzpatrick D.A."/>
            <person name="Frisvad J.C."/>
            <person name="Nielsen K.L."/>
        </authorList>
    </citation>
    <scope>NUCLEOTIDE SEQUENCE</scope>
    <source>
        <strain evidence="4">IBT 19713</strain>
    </source>
</reference>
<organism evidence="4 5">
    <name type="scientific">Penicillium chermesinum</name>
    <dbReference type="NCBI Taxonomy" id="63820"/>
    <lineage>
        <taxon>Eukaryota</taxon>
        <taxon>Fungi</taxon>
        <taxon>Dikarya</taxon>
        <taxon>Ascomycota</taxon>
        <taxon>Pezizomycotina</taxon>
        <taxon>Eurotiomycetes</taxon>
        <taxon>Eurotiomycetidae</taxon>
        <taxon>Eurotiales</taxon>
        <taxon>Aspergillaceae</taxon>
        <taxon>Penicillium</taxon>
    </lineage>
</organism>
<feature type="compositionally biased region" description="Low complexity" evidence="1">
    <location>
        <begin position="154"/>
        <end position="174"/>
    </location>
</feature>
<keyword evidence="3" id="KW-0732">Signal</keyword>
<protein>
    <recommendedName>
        <fullName evidence="6">Mid2 domain-containing protein</fullName>
    </recommendedName>
</protein>
<gene>
    <name evidence="4" type="ORF">N7468_006493</name>
</gene>
<dbReference type="GeneID" id="83203092"/>
<keyword evidence="2" id="KW-0812">Transmembrane</keyword>
<proteinExistence type="predicted"/>
<feature type="region of interest" description="Disordered" evidence="1">
    <location>
        <begin position="130"/>
        <end position="175"/>
    </location>
</feature>
<evidence type="ECO:0000256" key="2">
    <source>
        <dbReference type="SAM" id="Phobius"/>
    </source>
</evidence>
<name>A0A9W9NSS2_9EURO</name>
<accession>A0A9W9NSS2</accession>
<evidence type="ECO:0008006" key="6">
    <source>
        <dbReference type="Google" id="ProtNLM"/>
    </source>
</evidence>
<feature type="signal peptide" evidence="3">
    <location>
        <begin position="1"/>
        <end position="18"/>
    </location>
</feature>
<evidence type="ECO:0000256" key="3">
    <source>
        <dbReference type="SAM" id="SignalP"/>
    </source>
</evidence>
<dbReference type="AlphaFoldDB" id="A0A9W9NSS2"/>
<evidence type="ECO:0000313" key="5">
    <source>
        <dbReference type="Proteomes" id="UP001150941"/>
    </source>
</evidence>
<evidence type="ECO:0000313" key="4">
    <source>
        <dbReference type="EMBL" id="KAJ5225268.1"/>
    </source>
</evidence>
<dbReference type="RefSeq" id="XP_058328679.1">
    <property type="nucleotide sequence ID" value="XM_058475789.1"/>
</dbReference>
<dbReference type="OrthoDB" id="5390143at2759"/>
<feature type="chain" id="PRO_5040998093" description="Mid2 domain-containing protein" evidence="3">
    <location>
        <begin position="19"/>
        <end position="267"/>
    </location>
</feature>
<dbReference type="Proteomes" id="UP001150941">
    <property type="component" value="Unassembled WGS sequence"/>
</dbReference>
<evidence type="ECO:0000256" key="1">
    <source>
        <dbReference type="SAM" id="MobiDB-lite"/>
    </source>
</evidence>
<feature type="compositionally biased region" description="Low complexity" evidence="1">
    <location>
        <begin position="130"/>
        <end position="141"/>
    </location>
</feature>
<keyword evidence="2" id="KW-0472">Membrane</keyword>
<keyword evidence="2" id="KW-1133">Transmembrane helix</keyword>
<feature type="transmembrane region" description="Helical" evidence="2">
    <location>
        <begin position="182"/>
        <end position="204"/>
    </location>
</feature>
<reference evidence="4" key="1">
    <citation type="submission" date="2022-11" db="EMBL/GenBank/DDBJ databases">
        <authorList>
            <person name="Petersen C."/>
        </authorList>
    </citation>
    <scope>NUCLEOTIDE SEQUENCE</scope>
    <source>
        <strain evidence="4">IBT 19713</strain>
    </source>
</reference>
<comment type="caution">
    <text evidence="4">The sequence shown here is derived from an EMBL/GenBank/DDBJ whole genome shotgun (WGS) entry which is preliminary data.</text>
</comment>
<dbReference type="EMBL" id="JAPQKS010000005">
    <property type="protein sequence ID" value="KAJ5225268.1"/>
    <property type="molecule type" value="Genomic_DNA"/>
</dbReference>